<accession>A0A1A0MDZ9</accession>
<dbReference type="PRINTS" id="PR00364">
    <property type="entry name" value="DISEASERSIST"/>
</dbReference>
<dbReference type="InterPro" id="IPR005158">
    <property type="entry name" value="BTAD"/>
</dbReference>
<dbReference type="SUPFAM" id="SSF52540">
    <property type="entry name" value="P-loop containing nucleoside triphosphate hydrolases"/>
    <property type="match status" value="1"/>
</dbReference>
<dbReference type="AlphaFoldDB" id="A0A1A0MDZ9"/>
<organism evidence="5 6">
    <name type="scientific">Mycolicibacterium mucogenicum</name>
    <name type="common">Mycobacterium mucogenicum</name>
    <dbReference type="NCBI Taxonomy" id="56689"/>
    <lineage>
        <taxon>Bacteria</taxon>
        <taxon>Bacillati</taxon>
        <taxon>Actinomycetota</taxon>
        <taxon>Actinomycetes</taxon>
        <taxon>Mycobacteriales</taxon>
        <taxon>Mycobacteriaceae</taxon>
        <taxon>Mycolicibacterium</taxon>
    </lineage>
</organism>
<evidence type="ECO:0000313" key="5">
    <source>
        <dbReference type="EMBL" id="OBA83724.1"/>
    </source>
</evidence>
<comment type="similarity">
    <text evidence="1">Belongs to the AfsR/DnrI/RedD regulatory family.</text>
</comment>
<proteinExistence type="inferred from homology"/>
<name>A0A1A0MDZ9_MYCMU</name>
<dbReference type="SMART" id="SM00862">
    <property type="entry name" value="Trans_reg_C"/>
    <property type="match status" value="1"/>
</dbReference>
<evidence type="ECO:0000313" key="6">
    <source>
        <dbReference type="Proteomes" id="UP000093962"/>
    </source>
</evidence>
<dbReference type="InterPro" id="IPR058852">
    <property type="entry name" value="HTH_77"/>
</dbReference>
<dbReference type="Gene3D" id="1.10.10.10">
    <property type="entry name" value="Winged helix-like DNA-binding domain superfamily/Winged helix DNA-binding domain"/>
    <property type="match status" value="1"/>
</dbReference>
<dbReference type="Pfam" id="PF25872">
    <property type="entry name" value="HTH_77"/>
    <property type="match status" value="1"/>
</dbReference>
<dbReference type="PANTHER" id="PTHR47691:SF3">
    <property type="entry name" value="HTH-TYPE TRANSCRIPTIONAL REGULATOR RV0890C-RELATED"/>
    <property type="match status" value="1"/>
</dbReference>
<sequence length="962" mass="103676">MAVEFRVLGDVEVLVDGRRLDVGHARQRCVLVSLVVDVNRPVSSDQLIDRVWADEPPHKARNALAAYISRLRQLFSDADGVQIVRGPAGYALQADPRTVDVHLFRDMLARARAASAPAEAAGLFDAALALWRGEPFATIDTPWANEVRGSLEAERFSAVLDRNDAALGAGRHGEFLNELTTTLQAHPLDERVAGQLMLAQYRCGRQAAALDTYRAMRERLVEELGVDPSAALQAVQQQILDGDPARPVSQPAAAAAPAAEPVVARRATRLVGRDDDVRRVLSAFGDGPVVTLTGVGGVGKTRLALETAAREESNFVDGVWVCELAPLSDGSAIGRAVAAALRVQAGYGQDVDDAVIDHLRPLALLLVIDNCEHVLANAAALIDRITYECPGVRVLATSRESLGVEAERLVPVHPLSEDDAAVLFVDRARASRPDFDPDREPVGAVAEICRRLDGVPLAIELAAARMRAMSSGDVARRLDRLRLLSGGKRGAHPRQQSVTATIDWSYRLLSETEQQLFARLSVFAGGFDLDAVHGVCADAGTTDDDVLDMLMGLVDKSMVMVRTGPTGTRYDVLETLRAYGRERLQDNGTADAVASRHATYFVELAERASAGMRGRDEAAWVQRVLPKAGTTFVAPDFDNLRTAFEFAMARHDIDLALRLATSLPEIHLRVGYDPMDWVERAIQAADRQHPLFPAAVGTVARGYQVLGEFAHARAIIALAEGHEPAAGVSFLAYPADVLADVVMNDGDLSTSTAYFENLFFRSGEGTDPLRRLLAAERISLGYQAMETNDAALPAAREAVRIADSVGNPTGRALARCALARALAVSRPDDALPIISDAHELASAVENTWLIAMAEMESATIHAARGDRRAAARGHHVTLEMFVIAGPSKVIPLQWDNLGCIARFMFQVSALPEAAALHHAAVAAGRRPPLSADQVAQLDGVDVVVPRGTEIVDYARTALRRFM</sequence>
<gene>
    <name evidence="5" type="ORF">A5642_26420</name>
</gene>
<dbReference type="GO" id="GO:0006355">
    <property type="term" value="P:regulation of DNA-templated transcription"/>
    <property type="evidence" value="ECO:0007669"/>
    <property type="project" value="InterPro"/>
</dbReference>
<reference evidence="5 6" key="1">
    <citation type="submission" date="2016-06" db="EMBL/GenBank/DDBJ databases">
        <authorList>
            <person name="Kjaerup R.B."/>
            <person name="Dalgaard T.S."/>
            <person name="Juul-Madsen H.R."/>
        </authorList>
    </citation>
    <scope>NUCLEOTIDE SEQUENCE [LARGE SCALE GENOMIC DNA]</scope>
    <source>
        <strain evidence="5 6">1199456.5</strain>
    </source>
</reference>
<dbReference type="Proteomes" id="UP000093962">
    <property type="component" value="Unassembled WGS sequence"/>
</dbReference>
<dbReference type="PROSITE" id="PS51755">
    <property type="entry name" value="OMPR_PHOB"/>
    <property type="match status" value="1"/>
</dbReference>
<dbReference type="EMBL" id="LZSF01000205">
    <property type="protein sequence ID" value="OBA83724.1"/>
    <property type="molecule type" value="Genomic_DNA"/>
</dbReference>
<dbReference type="Pfam" id="PF03704">
    <property type="entry name" value="BTAD"/>
    <property type="match status" value="1"/>
</dbReference>
<evidence type="ECO:0000259" key="4">
    <source>
        <dbReference type="PROSITE" id="PS51755"/>
    </source>
</evidence>
<dbReference type="CDD" id="cd15831">
    <property type="entry name" value="BTAD"/>
    <property type="match status" value="1"/>
</dbReference>
<dbReference type="SMART" id="SM01043">
    <property type="entry name" value="BTAD"/>
    <property type="match status" value="1"/>
</dbReference>
<dbReference type="InterPro" id="IPR027417">
    <property type="entry name" value="P-loop_NTPase"/>
</dbReference>
<keyword evidence="2 3" id="KW-0238">DNA-binding</keyword>
<dbReference type="GO" id="GO:0000160">
    <property type="term" value="P:phosphorelay signal transduction system"/>
    <property type="evidence" value="ECO:0007669"/>
    <property type="project" value="InterPro"/>
</dbReference>
<dbReference type="InterPro" id="IPR016032">
    <property type="entry name" value="Sig_transdc_resp-reg_C-effctor"/>
</dbReference>
<dbReference type="SUPFAM" id="SSF48452">
    <property type="entry name" value="TPR-like"/>
    <property type="match status" value="1"/>
</dbReference>
<dbReference type="OrthoDB" id="9812579at2"/>
<dbReference type="InterPro" id="IPR036388">
    <property type="entry name" value="WH-like_DNA-bd_sf"/>
</dbReference>
<feature type="domain" description="OmpR/PhoB-type" evidence="4">
    <location>
        <begin position="1"/>
        <end position="94"/>
    </location>
</feature>
<evidence type="ECO:0000256" key="3">
    <source>
        <dbReference type="PROSITE-ProRule" id="PRU01091"/>
    </source>
</evidence>
<dbReference type="Gene3D" id="1.25.40.10">
    <property type="entry name" value="Tetratricopeptide repeat domain"/>
    <property type="match status" value="2"/>
</dbReference>
<dbReference type="Pfam" id="PF00486">
    <property type="entry name" value="Trans_reg_C"/>
    <property type="match status" value="1"/>
</dbReference>
<evidence type="ECO:0000256" key="1">
    <source>
        <dbReference type="ARBA" id="ARBA00005820"/>
    </source>
</evidence>
<dbReference type="InterPro" id="IPR001867">
    <property type="entry name" value="OmpR/PhoB-type_DNA-bd"/>
</dbReference>
<protein>
    <submittedName>
        <fullName evidence="5">Transcriptional regulator</fullName>
    </submittedName>
</protein>
<dbReference type="InterPro" id="IPR011990">
    <property type="entry name" value="TPR-like_helical_dom_sf"/>
</dbReference>
<feature type="DNA-binding region" description="OmpR/PhoB-type" evidence="3">
    <location>
        <begin position="1"/>
        <end position="94"/>
    </location>
</feature>
<evidence type="ECO:0000256" key="2">
    <source>
        <dbReference type="ARBA" id="ARBA00023125"/>
    </source>
</evidence>
<comment type="caution">
    <text evidence="5">The sequence shown here is derived from an EMBL/GenBank/DDBJ whole genome shotgun (WGS) entry which is preliminary data.</text>
</comment>
<dbReference type="GO" id="GO:0003677">
    <property type="term" value="F:DNA binding"/>
    <property type="evidence" value="ECO:0007669"/>
    <property type="project" value="UniProtKB-UniRule"/>
</dbReference>
<dbReference type="SUPFAM" id="SSF46894">
    <property type="entry name" value="C-terminal effector domain of the bipartite response regulators"/>
    <property type="match status" value="1"/>
</dbReference>
<dbReference type="PANTHER" id="PTHR47691">
    <property type="entry name" value="REGULATOR-RELATED"/>
    <property type="match status" value="1"/>
</dbReference>